<reference evidence="2" key="1">
    <citation type="journal article" date="2017" name="Genome Biol.">
        <title>Comparative genomics reveals high biological diversity and specific adaptations in the industrially and medically important fungal genus Aspergillus.</title>
        <authorList>
            <person name="de Vries R.P."/>
            <person name="Riley R."/>
            <person name="Wiebenga A."/>
            <person name="Aguilar-Osorio G."/>
            <person name="Amillis S."/>
            <person name="Uchima C.A."/>
            <person name="Anderluh G."/>
            <person name="Asadollahi M."/>
            <person name="Askin M."/>
            <person name="Barry K."/>
            <person name="Battaglia E."/>
            <person name="Bayram O."/>
            <person name="Benocci T."/>
            <person name="Braus-Stromeyer S.A."/>
            <person name="Caldana C."/>
            <person name="Canovas D."/>
            <person name="Cerqueira G.C."/>
            <person name="Chen F."/>
            <person name="Chen W."/>
            <person name="Choi C."/>
            <person name="Clum A."/>
            <person name="Dos Santos R.A."/>
            <person name="Damasio A.R."/>
            <person name="Diallinas G."/>
            <person name="Emri T."/>
            <person name="Fekete E."/>
            <person name="Flipphi M."/>
            <person name="Freyberg S."/>
            <person name="Gallo A."/>
            <person name="Gournas C."/>
            <person name="Habgood R."/>
            <person name="Hainaut M."/>
            <person name="Harispe M.L."/>
            <person name="Henrissat B."/>
            <person name="Hilden K.S."/>
            <person name="Hope R."/>
            <person name="Hossain A."/>
            <person name="Karabika E."/>
            <person name="Karaffa L."/>
            <person name="Karanyi Z."/>
            <person name="Krasevec N."/>
            <person name="Kuo A."/>
            <person name="Kusch H."/>
            <person name="LaButti K."/>
            <person name="Lagendijk E.L."/>
            <person name="Lapidus A."/>
            <person name="Levasseur A."/>
            <person name="Lindquist E."/>
            <person name="Lipzen A."/>
            <person name="Logrieco A.F."/>
            <person name="MacCabe A."/>
            <person name="Maekelae M.R."/>
            <person name="Malavazi I."/>
            <person name="Melin P."/>
            <person name="Meyer V."/>
            <person name="Mielnichuk N."/>
            <person name="Miskei M."/>
            <person name="Molnar A.P."/>
            <person name="Mule G."/>
            <person name="Ngan C.Y."/>
            <person name="Orejas M."/>
            <person name="Orosz E."/>
            <person name="Ouedraogo J.P."/>
            <person name="Overkamp K.M."/>
            <person name="Park H.-S."/>
            <person name="Perrone G."/>
            <person name="Piumi F."/>
            <person name="Punt P.J."/>
            <person name="Ram A.F."/>
            <person name="Ramon A."/>
            <person name="Rauscher S."/>
            <person name="Record E."/>
            <person name="Riano-Pachon D.M."/>
            <person name="Robert V."/>
            <person name="Roehrig J."/>
            <person name="Ruller R."/>
            <person name="Salamov A."/>
            <person name="Salih N.S."/>
            <person name="Samson R.A."/>
            <person name="Sandor E."/>
            <person name="Sanguinetti M."/>
            <person name="Schuetze T."/>
            <person name="Sepcic K."/>
            <person name="Shelest E."/>
            <person name="Sherlock G."/>
            <person name="Sophianopoulou V."/>
            <person name="Squina F.M."/>
            <person name="Sun H."/>
            <person name="Susca A."/>
            <person name="Todd R.B."/>
            <person name="Tsang A."/>
            <person name="Unkles S.E."/>
            <person name="van de Wiele N."/>
            <person name="van Rossen-Uffink D."/>
            <person name="Oliveira J.V."/>
            <person name="Vesth T.C."/>
            <person name="Visser J."/>
            <person name="Yu J.-H."/>
            <person name="Zhou M."/>
            <person name="Andersen M.R."/>
            <person name="Archer D.B."/>
            <person name="Baker S.E."/>
            <person name="Benoit I."/>
            <person name="Brakhage A.A."/>
            <person name="Braus G.H."/>
            <person name="Fischer R."/>
            <person name="Frisvad J.C."/>
            <person name="Goldman G.H."/>
            <person name="Houbraken J."/>
            <person name="Oakley B."/>
            <person name="Pocsi I."/>
            <person name="Scazzocchio C."/>
            <person name="Seiboth B."/>
            <person name="vanKuyk P.A."/>
            <person name="Wortman J."/>
            <person name="Dyer P.S."/>
            <person name="Grigoriev I.V."/>
        </authorList>
    </citation>
    <scope>NUCLEOTIDE SEQUENCE [LARGE SCALE GENOMIC DNA]</scope>
    <source>
        <strain evidence="2">DTO 134E9</strain>
    </source>
</reference>
<dbReference type="Proteomes" id="UP000184383">
    <property type="component" value="Unassembled WGS sequence"/>
</dbReference>
<name>A0A1L9RLV6_ASPWE</name>
<dbReference type="EMBL" id="KV878212">
    <property type="protein sequence ID" value="OJJ35873.1"/>
    <property type="molecule type" value="Genomic_DNA"/>
</dbReference>
<evidence type="ECO:0008006" key="3">
    <source>
        <dbReference type="Google" id="ProtNLM"/>
    </source>
</evidence>
<dbReference type="InterPro" id="IPR036404">
    <property type="entry name" value="Jacalin-like_lectin_dom_sf"/>
</dbReference>
<accession>A0A1L9RLV6</accession>
<dbReference type="VEuPathDB" id="FungiDB:ASPWEDRAFT_69141"/>
<evidence type="ECO:0000313" key="2">
    <source>
        <dbReference type="Proteomes" id="UP000184383"/>
    </source>
</evidence>
<evidence type="ECO:0000313" key="1">
    <source>
        <dbReference type="EMBL" id="OJJ35873.1"/>
    </source>
</evidence>
<dbReference type="AlphaFoldDB" id="A0A1L9RLV6"/>
<keyword evidence="2" id="KW-1185">Reference proteome</keyword>
<sequence length="139" mass="15077">MVLSRWFGGNGGHAGKAQAEFPNNTLKIIEIATGWQDGSQVVAGIKLKWVGGEIQRFGTSLDNHYVARFFDDDETIETMVVGSGDMVDSIYIKSSKGQELQGGGDGGTKRQVDVGKGILLRADIYSGDNLDAIRFDFMD</sequence>
<dbReference type="SUPFAM" id="SSF51101">
    <property type="entry name" value="Mannose-binding lectins"/>
    <property type="match status" value="1"/>
</dbReference>
<organism evidence="1 2">
    <name type="scientific">Aspergillus wentii DTO 134E9</name>
    <dbReference type="NCBI Taxonomy" id="1073089"/>
    <lineage>
        <taxon>Eukaryota</taxon>
        <taxon>Fungi</taxon>
        <taxon>Dikarya</taxon>
        <taxon>Ascomycota</taxon>
        <taxon>Pezizomycotina</taxon>
        <taxon>Eurotiomycetes</taxon>
        <taxon>Eurotiomycetidae</taxon>
        <taxon>Eurotiales</taxon>
        <taxon>Aspergillaceae</taxon>
        <taxon>Aspergillus</taxon>
        <taxon>Aspergillus subgen. Cremei</taxon>
    </lineage>
</organism>
<protein>
    <recommendedName>
        <fullName evidence="3">Jacalin-type lectin domain-containing protein</fullName>
    </recommendedName>
</protein>
<gene>
    <name evidence="1" type="ORF">ASPWEDRAFT_69141</name>
</gene>
<dbReference type="Gene3D" id="2.100.10.30">
    <property type="entry name" value="Jacalin-like lectin domain"/>
    <property type="match status" value="1"/>
</dbReference>
<dbReference type="RefSeq" id="XP_040689549.1">
    <property type="nucleotide sequence ID" value="XM_040839019.1"/>
</dbReference>
<proteinExistence type="predicted"/>
<dbReference type="GeneID" id="63754867"/>